<keyword evidence="4" id="KW-0963">Cytoplasm</keyword>
<dbReference type="GO" id="GO:0005634">
    <property type="term" value="C:nucleus"/>
    <property type="evidence" value="ECO:0007669"/>
    <property type="project" value="UniProtKB-SubCell"/>
</dbReference>
<accession>A0A1Y1XS13</accession>
<evidence type="ECO:0000313" key="8">
    <source>
        <dbReference type="Proteomes" id="UP000193498"/>
    </source>
</evidence>
<evidence type="ECO:0000313" key="7">
    <source>
        <dbReference type="EMBL" id="ORX88551.1"/>
    </source>
</evidence>
<name>A0A1Y1XS13_9FUNG</name>
<evidence type="ECO:0000256" key="5">
    <source>
        <dbReference type="ARBA" id="ARBA00023242"/>
    </source>
</evidence>
<dbReference type="EMBL" id="MCFE01000519">
    <property type="protein sequence ID" value="ORX88551.1"/>
    <property type="molecule type" value="Genomic_DNA"/>
</dbReference>
<evidence type="ECO:0000256" key="3">
    <source>
        <dbReference type="ARBA" id="ARBA00005459"/>
    </source>
</evidence>
<sequence length="102" mass="11387">MHKSKKVRVPEGPSVDLSHSIRPKVPQPVQSSLMCGPMRVRKAVSEGYKHTNIMANPLNAHPTQQSPNKVMEVSSGQTHGIKHKASHQTLLTKYFEADYMDI</sequence>
<organism evidence="7 8">
    <name type="scientific">Basidiobolus meristosporus CBS 931.73</name>
    <dbReference type="NCBI Taxonomy" id="1314790"/>
    <lineage>
        <taxon>Eukaryota</taxon>
        <taxon>Fungi</taxon>
        <taxon>Fungi incertae sedis</taxon>
        <taxon>Zoopagomycota</taxon>
        <taxon>Entomophthoromycotina</taxon>
        <taxon>Basidiobolomycetes</taxon>
        <taxon>Basidiobolales</taxon>
        <taxon>Basidiobolaceae</taxon>
        <taxon>Basidiobolus</taxon>
    </lineage>
</organism>
<dbReference type="InterPro" id="IPR013900">
    <property type="entry name" value="RNR_inhibitor"/>
</dbReference>
<dbReference type="GO" id="GO:0005737">
    <property type="term" value="C:cytoplasm"/>
    <property type="evidence" value="ECO:0007669"/>
    <property type="project" value="UniProtKB-SubCell"/>
</dbReference>
<dbReference type="AlphaFoldDB" id="A0A1Y1XS13"/>
<gene>
    <name evidence="7" type="ORF">K493DRAFT_319375</name>
</gene>
<comment type="caution">
    <text evidence="7">The sequence shown here is derived from an EMBL/GenBank/DDBJ whole genome shotgun (WGS) entry which is preliminary data.</text>
</comment>
<proteinExistence type="inferred from homology"/>
<comment type="subcellular location">
    <subcellularLocation>
        <location evidence="2">Cytoplasm</location>
    </subcellularLocation>
    <subcellularLocation>
        <location evidence="1">Nucleus</location>
    </subcellularLocation>
</comment>
<evidence type="ECO:0000256" key="1">
    <source>
        <dbReference type="ARBA" id="ARBA00004123"/>
    </source>
</evidence>
<evidence type="ECO:0000256" key="4">
    <source>
        <dbReference type="ARBA" id="ARBA00022490"/>
    </source>
</evidence>
<dbReference type="Proteomes" id="UP000193498">
    <property type="component" value="Unassembled WGS sequence"/>
</dbReference>
<feature type="region of interest" description="Disordered" evidence="6">
    <location>
        <begin position="56"/>
        <end position="85"/>
    </location>
</feature>
<dbReference type="OrthoDB" id="4072855at2759"/>
<reference evidence="7 8" key="1">
    <citation type="submission" date="2016-07" db="EMBL/GenBank/DDBJ databases">
        <title>Pervasive Adenine N6-methylation of Active Genes in Fungi.</title>
        <authorList>
            <consortium name="DOE Joint Genome Institute"/>
            <person name="Mondo S.J."/>
            <person name="Dannebaum R.O."/>
            <person name="Kuo R.C."/>
            <person name="Labutti K."/>
            <person name="Haridas S."/>
            <person name="Kuo A."/>
            <person name="Salamov A."/>
            <person name="Ahrendt S.R."/>
            <person name="Lipzen A."/>
            <person name="Sullivan W."/>
            <person name="Andreopoulos W.B."/>
            <person name="Clum A."/>
            <person name="Lindquist E."/>
            <person name="Daum C."/>
            <person name="Ramamoorthy G.K."/>
            <person name="Gryganskyi A."/>
            <person name="Culley D."/>
            <person name="Magnuson J.K."/>
            <person name="James T.Y."/>
            <person name="O'Malley M.A."/>
            <person name="Stajich J.E."/>
            <person name="Spatafora J.W."/>
            <person name="Visel A."/>
            <person name="Grigoriev I.V."/>
        </authorList>
    </citation>
    <scope>NUCLEOTIDE SEQUENCE [LARGE SCALE GENOMIC DNA]</scope>
    <source>
        <strain evidence="7 8">CBS 931.73</strain>
    </source>
</reference>
<evidence type="ECO:0000256" key="2">
    <source>
        <dbReference type="ARBA" id="ARBA00004496"/>
    </source>
</evidence>
<feature type="compositionally biased region" description="Polar residues" evidence="6">
    <location>
        <begin position="61"/>
        <end position="78"/>
    </location>
</feature>
<comment type="similarity">
    <text evidence="3">Belongs to the DIF1/spd1 family.</text>
</comment>
<dbReference type="InParanoid" id="A0A1Y1XS13"/>
<evidence type="ECO:0000256" key="6">
    <source>
        <dbReference type="SAM" id="MobiDB-lite"/>
    </source>
</evidence>
<dbReference type="Pfam" id="PF08591">
    <property type="entry name" value="RNR_inhib"/>
    <property type="match status" value="1"/>
</dbReference>
<keyword evidence="5" id="KW-0539">Nucleus</keyword>
<feature type="region of interest" description="Disordered" evidence="6">
    <location>
        <begin position="1"/>
        <end position="32"/>
    </location>
</feature>
<keyword evidence="8" id="KW-1185">Reference proteome</keyword>
<protein>
    <submittedName>
        <fullName evidence="7">Uncharacterized protein</fullName>
    </submittedName>
</protein>